<dbReference type="Proteomes" id="UP000291286">
    <property type="component" value="Unassembled WGS sequence"/>
</dbReference>
<accession>A0A4Q8LNK8</accession>
<dbReference type="GO" id="GO:0006508">
    <property type="term" value="P:proteolysis"/>
    <property type="evidence" value="ECO:0007669"/>
    <property type="project" value="InterPro"/>
</dbReference>
<protein>
    <submittedName>
        <fullName evidence="6">Alpha/beta fold hydrolase</fullName>
    </submittedName>
</protein>
<comment type="caution">
    <text evidence="6">The sequence shown here is derived from an EMBL/GenBank/DDBJ whole genome shotgun (WGS) entry which is preliminary data.</text>
</comment>
<dbReference type="InterPro" id="IPR029058">
    <property type="entry name" value="AB_hydrolase_fold"/>
</dbReference>
<dbReference type="InterPro" id="IPR050228">
    <property type="entry name" value="Carboxylesterase_BioH"/>
</dbReference>
<dbReference type="Gene3D" id="3.40.50.1820">
    <property type="entry name" value="alpha/beta hydrolase"/>
    <property type="match status" value="1"/>
</dbReference>
<evidence type="ECO:0000256" key="1">
    <source>
        <dbReference type="ARBA" id="ARBA00010088"/>
    </source>
</evidence>
<evidence type="ECO:0000313" key="9">
    <source>
        <dbReference type="Proteomes" id="UP000292087"/>
    </source>
</evidence>
<accession>A0A4Q8LTA8</accession>
<dbReference type="EMBL" id="SHMF01000003">
    <property type="protein sequence ID" value="TAA34574.1"/>
    <property type="molecule type" value="Genomic_DNA"/>
</dbReference>
<feature type="active site" evidence="4">
    <location>
        <position position="251"/>
    </location>
</feature>
<name>A0A4Q8LNK8_9GAMM</name>
<dbReference type="EMBL" id="SHMB01000001">
    <property type="protein sequence ID" value="TAA32784.1"/>
    <property type="molecule type" value="Genomic_DNA"/>
</dbReference>
<dbReference type="InterPro" id="IPR002410">
    <property type="entry name" value="Peptidase_S33"/>
</dbReference>
<evidence type="ECO:0000313" key="8">
    <source>
        <dbReference type="Proteomes" id="UP000291286"/>
    </source>
</evidence>
<evidence type="ECO:0000256" key="2">
    <source>
        <dbReference type="ARBA" id="ARBA00022801"/>
    </source>
</evidence>
<dbReference type="PANTHER" id="PTHR43194:SF2">
    <property type="entry name" value="PEROXISOMAL MEMBRANE PROTEIN LPX1"/>
    <property type="match status" value="1"/>
</dbReference>
<dbReference type="RefSeq" id="WP_130514659.1">
    <property type="nucleotide sequence ID" value="NZ_SHLZ01000002.1"/>
</dbReference>
<evidence type="ECO:0000313" key="6">
    <source>
        <dbReference type="EMBL" id="TAA32784.1"/>
    </source>
</evidence>
<feature type="domain" description="AB hydrolase-1" evidence="5">
    <location>
        <begin position="33"/>
        <end position="284"/>
    </location>
</feature>
<evidence type="ECO:0000256" key="4">
    <source>
        <dbReference type="PIRSR" id="PIRSR005539-1"/>
    </source>
</evidence>
<gene>
    <name evidence="7" type="ORF">EA656_12715</name>
    <name evidence="6" type="ORF">EA661_00385</name>
</gene>
<dbReference type="AlphaFoldDB" id="A0A4Q8LNK8"/>
<dbReference type="SUPFAM" id="SSF53474">
    <property type="entry name" value="alpha/beta-Hydrolases"/>
    <property type="match status" value="1"/>
</dbReference>
<feature type="active site" description="Nucleophile" evidence="4">
    <location>
        <position position="111"/>
    </location>
</feature>
<dbReference type="PANTHER" id="PTHR43194">
    <property type="entry name" value="HYDROLASE ALPHA/BETA FOLD FAMILY"/>
    <property type="match status" value="1"/>
</dbReference>
<dbReference type="PIRSF" id="PIRSF005539">
    <property type="entry name" value="Pept_S33_TRI_F1"/>
    <property type="match status" value="1"/>
</dbReference>
<dbReference type="GO" id="GO:0008233">
    <property type="term" value="F:peptidase activity"/>
    <property type="evidence" value="ECO:0007669"/>
    <property type="project" value="InterPro"/>
</dbReference>
<dbReference type="InterPro" id="IPR005945">
    <property type="entry name" value="Pro_imino_pep"/>
</dbReference>
<dbReference type="InterPro" id="IPR000073">
    <property type="entry name" value="AB_hydrolase_1"/>
</dbReference>
<evidence type="ECO:0000313" key="7">
    <source>
        <dbReference type="EMBL" id="TAA34574.1"/>
    </source>
</evidence>
<sequence length="307" mass="34127">MHQRSVPREGHVSFRGHATWYRVIGDLRSGLVPLVLLHGGPGCTHDYLEAFADLAQGGRPVVFYDQLGNGRSTHLREAPDAFWTVQLFLDELDALLEHLGIAQRYDLLGQSWGGMLAAEHAVRRPAGLNALVIASSPSSFPLWVREAQRLRKALPQDVREALERHEATGDYQHPDYQAATQVFYQRHVCRLDPWPAEVQRTFAAMADDPTVYFSMNGPTEFHVIGSLRDWDIGARLDQVQAPTLVISGAHDEATPACVAAYVERIPDARWVCMPASSHMCHVEEREATMRHIDAFLAAHDRVGGGAA</sequence>
<dbReference type="Proteomes" id="UP000292087">
    <property type="component" value="Unassembled WGS sequence"/>
</dbReference>
<organism evidence="6 8">
    <name type="scientific">Pseudoxanthomonas winnipegensis</name>
    <dbReference type="NCBI Taxonomy" id="2480810"/>
    <lineage>
        <taxon>Bacteria</taxon>
        <taxon>Pseudomonadati</taxon>
        <taxon>Pseudomonadota</taxon>
        <taxon>Gammaproteobacteria</taxon>
        <taxon>Lysobacterales</taxon>
        <taxon>Lysobacteraceae</taxon>
        <taxon>Pseudoxanthomonas</taxon>
    </lineage>
</organism>
<accession>A0A4Q9TEM1</accession>
<feature type="active site" description="Proton donor" evidence="4">
    <location>
        <position position="278"/>
    </location>
</feature>
<keyword evidence="2 3" id="KW-0378">Hydrolase</keyword>
<proteinExistence type="inferred from homology"/>
<evidence type="ECO:0000259" key="5">
    <source>
        <dbReference type="Pfam" id="PF00561"/>
    </source>
</evidence>
<dbReference type="NCBIfam" id="TIGR01250">
    <property type="entry name" value="pro_imino_pep_2"/>
    <property type="match status" value="1"/>
</dbReference>
<comment type="similarity">
    <text evidence="1">Belongs to the peptidase S33 family.</text>
</comment>
<reference evidence="8 9" key="1">
    <citation type="submission" date="2019-02" db="EMBL/GenBank/DDBJ databases">
        <title>WGS of Pseudoxanthomonas species novum from clinical isolates.</title>
        <authorList>
            <person name="Bernier A.-M."/>
            <person name="Bernard K."/>
            <person name="Vachon A."/>
        </authorList>
    </citation>
    <scope>NUCLEOTIDE SEQUENCE [LARGE SCALE GENOMIC DNA]</scope>
    <source>
        <strain evidence="7 9">NML140781</strain>
        <strain evidence="6 8">NML171202</strain>
    </source>
</reference>
<dbReference type="PRINTS" id="PR00793">
    <property type="entry name" value="PROAMNOPTASE"/>
</dbReference>
<evidence type="ECO:0000256" key="3">
    <source>
        <dbReference type="PIRNR" id="PIRNR005539"/>
    </source>
</evidence>
<dbReference type="Pfam" id="PF00561">
    <property type="entry name" value="Abhydrolase_1"/>
    <property type="match status" value="1"/>
</dbReference>